<comment type="similarity">
    <text evidence="2">Belongs to the G-protein coupled receptor 4 family.</text>
</comment>
<gene>
    <name evidence="11" type="ORF">BMF94_6857</name>
</gene>
<evidence type="ECO:0000256" key="9">
    <source>
        <dbReference type="ARBA" id="ARBA00023224"/>
    </source>
</evidence>
<dbReference type="PRINTS" id="PR00899">
    <property type="entry name" value="GPCRSTE3"/>
</dbReference>
<evidence type="ECO:0000256" key="2">
    <source>
        <dbReference type="ARBA" id="ARBA00011085"/>
    </source>
</evidence>
<evidence type="ECO:0000313" key="12">
    <source>
        <dbReference type="Proteomes" id="UP000237144"/>
    </source>
</evidence>
<organism evidence="11 12">
    <name type="scientific">Rhodotorula taiwanensis</name>
    <dbReference type="NCBI Taxonomy" id="741276"/>
    <lineage>
        <taxon>Eukaryota</taxon>
        <taxon>Fungi</taxon>
        <taxon>Dikarya</taxon>
        <taxon>Basidiomycota</taxon>
        <taxon>Pucciniomycotina</taxon>
        <taxon>Microbotryomycetes</taxon>
        <taxon>Sporidiobolales</taxon>
        <taxon>Sporidiobolaceae</taxon>
        <taxon>Rhodotorula</taxon>
    </lineage>
</organism>
<evidence type="ECO:0000256" key="10">
    <source>
        <dbReference type="SAM" id="Phobius"/>
    </source>
</evidence>
<name>A0A2S5B037_9BASI</name>
<keyword evidence="7 10" id="KW-0472">Membrane</keyword>
<feature type="transmembrane region" description="Helical" evidence="10">
    <location>
        <begin position="204"/>
        <end position="230"/>
    </location>
</feature>
<feature type="transmembrane region" description="Helical" evidence="10">
    <location>
        <begin position="264"/>
        <end position="283"/>
    </location>
</feature>
<evidence type="ECO:0000256" key="1">
    <source>
        <dbReference type="ARBA" id="ARBA00004141"/>
    </source>
</evidence>
<evidence type="ECO:0000256" key="3">
    <source>
        <dbReference type="ARBA" id="ARBA00022507"/>
    </source>
</evidence>
<comment type="subcellular location">
    <subcellularLocation>
        <location evidence="1">Membrane</location>
        <topology evidence="1">Multi-pass membrane protein</topology>
    </subcellularLocation>
</comment>
<evidence type="ECO:0000256" key="8">
    <source>
        <dbReference type="ARBA" id="ARBA00023170"/>
    </source>
</evidence>
<feature type="transmembrane region" description="Helical" evidence="10">
    <location>
        <begin position="161"/>
        <end position="183"/>
    </location>
</feature>
<keyword evidence="4 10" id="KW-0812">Transmembrane</keyword>
<keyword evidence="5 10" id="KW-1133">Transmembrane helix</keyword>
<dbReference type="CDD" id="cd14966">
    <property type="entry name" value="7tmD_STE3"/>
    <property type="match status" value="1"/>
</dbReference>
<feature type="transmembrane region" description="Helical" evidence="10">
    <location>
        <begin position="112"/>
        <end position="132"/>
    </location>
</feature>
<evidence type="ECO:0000256" key="5">
    <source>
        <dbReference type="ARBA" id="ARBA00022989"/>
    </source>
</evidence>
<dbReference type="GO" id="GO:0004932">
    <property type="term" value="F:mating-type factor pheromone receptor activity"/>
    <property type="evidence" value="ECO:0007669"/>
    <property type="project" value="InterPro"/>
</dbReference>
<comment type="caution">
    <text evidence="11">The sequence shown here is derived from an EMBL/GenBank/DDBJ whole genome shotgun (WGS) entry which is preliminary data.</text>
</comment>
<dbReference type="OrthoDB" id="2874149at2759"/>
<keyword evidence="12" id="KW-1185">Reference proteome</keyword>
<dbReference type="PANTHER" id="PTHR28097:SF1">
    <property type="entry name" value="PHEROMONE A FACTOR RECEPTOR"/>
    <property type="match status" value="1"/>
</dbReference>
<dbReference type="InterPro" id="IPR001499">
    <property type="entry name" value="GPCR_STE3"/>
</dbReference>
<protein>
    <submittedName>
        <fullName evidence="11">Uncharacterized protein</fullName>
    </submittedName>
</protein>
<evidence type="ECO:0000256" key="4">
    <source>
        <dbReference type="ARBA" id="ARBA00022692"/>
    </source>
</evidence>
<dbReference type="PANTHER" id="PTHR28097">
    <property type="entry name" value="PHEROMONE A FACTOR RECEPTOR"/>
    <property type="match status" value="1"/>
</dbReference>
<keyword evidence="9" id="KW-0807">Transducer</keyword>
<dbReference type="Pfam" id="PF02076">
    <property type="entry name" value="STE3"/>
    <property type="match status" value="1"/>
</dbReference>
<evidence type="ECO:0000256" key="7">
    <source>
        <dbReference type="ARBA" id="ARBA00023136"/>
    </source>
</evidence>
<keyword evidence="3" id="KW-0589">Pheromone response</keyword>
<dbReference type="GO" id="GO:0005886">
    <property type="term" value="C:plasma membrane"/>
    <property type="evidence" value="ECO:0007669"/>
    <property type="project" value="TreeGrafter"/>
</dbReference>
<keyword evidence="6" id="KW-0297">G-protein coupled receptor</keyword>
<evidence type="ECO:0000256" key="6">
    <source>
        <dbReference type="ARBA" id="ARBA00023040"/>
    </source>
</evidence>
<dbReference type="STRING" id="741276.A0A2S5B037"/>
<dbReference type="Proteomes" id="UP000237144">
    <property type="component" value="Unassembled WGS sequence"/>
</dbReference>
<feature type="transmembrane region" description="Helical" evidence="10">
    <location>
        <begin position="6"/>
        <end position="24"/>
    </location>
</feature>
<proteinExistence type="inferred from homology"/>
<evidence type="ECO:0000313" key="11">
    <source>
        <dbReference type="EMBL" id="POY70136.1"/>
    </source>
</evidence>
<dbReference type="GO" id="GO:0000750">
    <property type="term" value="P:pheromone-dependent signal transduction involved in conjugation with cellular fusion"/>
    <property type="evidence" value="ECO:0007669"/>
    <property type="project" value="TreeGrafter"/>
</dbReference>
<dbReference type="AlphaFoldDB" id="A0A2S5B037"/>
<keyword evidence="8" id="KW-0675">Receptor</keyword>
<sequence>MPSQLPYIICTALNIVLNAGPLVWQFKQGNSGPIAMGVWTMIASINELVNTTVWYNDADDKAPIWCDISVKLAIGQQVGRVAAVFCIARFLADIVSPRATAITRSDRRKRALYDYTVSFGVPAIAMACSALYQPYRYRITRGVGCGVPVVSCWPVLSLRVIWPPVFAIGGMLYSLYTVYRLLLHRRDFRRVVAGSHSALTTTRFLRLTALSLSYLCIGMPLAFVSAVQYVRSSGPYSDYSWEYIHSGWDVYGIPRSNEPSVADFVTWSNVIVAFFFFAAFGFGGESSAALKKLLRVDRLSRFLPHLGSPSQSGTSATSAPSYEIGKDVGFSRGIKVTVEEDCDVV</sequence>
<dbReference type="EMBL" id="PJQD01000141">
    <property type="protein sequence ID" value="POY70136.1"/>
    <property type="molecule type" value="Genomic_DNA"/>
</dbReference>
<accession>A0A2S5B037</accession>
<reference evidence="11 12" key="1">
    <citation type="journal article" date="2018" name="Front. Microbiol.">
        <title>Prospects for Fungal Bioremediation of Acidic Radioactive Waste Sites: Characterization and Genome Sequence of Rhodotorula taiwanensis MD1149.</title>
        <authorList>
            <person name="Tkavc R."/>
            <person name="Matrosova V.Y."/>
            <person name="Grichenko O.E."/>
            <person name="Gostincar C."/>
            <person name="Volpe R.P."/>
            <person name="Klimenkova P."/>
            <person name="Gaidamakova E.K."/>
            <person name="Zhou C.E."/>
            <person name="Stewart B.J."/>
            <person name="Lyman M.G."/>
            <person name="Malfatti S.A."/>
            <person name="Rubinfeld B."/>
            <person name="Courtot M."/>
            <person name="Singh J."/>
            <person name="Dalgard C.L."/>
            <person name="Hamilton T."/>
            <person name="Frey K.G."/>
            <person name="Gunde-Cimerman N."/>
            <person name="Dugan L."/>
            <person name="Daly M.J."/>
        </authorList>
    </citation>
    <scope>NUCLEOTIDE SEQUENCE [LARGE SCALE GENOMIC DNA]</scope>
    <source>
        <strain evidence="11 12">MD1149</strain>
    </source>
</reference>